<evidence type="ECO:0000256" key="1">
    <source>
        <dbReference type="ARBA" id="ARBA00022475"/>
    </source>
</evidence>
<evidence type="ECO:0000256" key="2">
    <source>
        <dbReference type="ARBA" id="ARBA00022519"/>
    </source>
</evidence>
<name>A0A380BG34_9GAMM</name>
<dbReference type="GO" id="GO:0008758">
    <property type="term" value="F:UDP-2,3-diacylglucosamine hydrolase activity"/>
    <property type="evidence" value="ECO:0007669"/>
    <property type="project" value="TreeGrafter"/>
</dbReference>
<evidence type="ECO:0000313" key="8">
    <source>
        <dbReference type="EMBL" id="SUJ00036.1"/>
    </source>
</evidence>
<dbReference type="Proteomes" id="UP000825078">
    <property type="component" value="Chromosome"/>
</dbReference>
<dbReference type="PANTHER" id="PTHR34990">
    <property type="entry name" value="UDP-2,3-DIACYLGLUCOSAMINE HYDROLASE-RELATED"/>
    <property type="match status" value="1"/>
</dbReference>
<keyword evidence="8" id="KW-0378">Hydrolase</keyword>
<keyword evidence="2" id="KW-0997">Cell inner membrane</keyword>
<dbReference type="Pfam" id="PF00149">
    <property type="entry name" value="Metallophos"/>
    <property type="match status" value="1"/>
</dbReference>
<evidence type="ECO:0000256" key="3">
    <source>
        <dbReference type="ARBA" id="ARBA00022723"/>
    </source>
</evidence>
<dbReference type="PANTHER" id="PTHR34990:SF2">
    <property type="entry name" value="BLL8164 PROTEIN"/>
    <property type="match status" value="1"/>
</dbReference>
<dbReference type="EMBL" id="UGYO01000002">
    <property type="protein sequence ID" value="SUJ00036.1"/>
    <property type="molecule type" value="Genomic_DNA"/>
</dbReference>
<keyword evidence="1" id="KW-1003">Cell membrane</keyword>
<dbReference type="SUPFAM" id="SSF56300">
    <property type="entry name" value="Metallo-dependent phosphatases"/>
    <property type="match status" value="1"/>
</dbReference>
<accession>A0A380BG34</accession>
<evidence type="ECO:0000259" key="6">
    <source>
        <dbReference type="Pfam" id="PF00149"/>
    </source>
</evidence>
<evidence type="ECO:0000313" key="7">
    <source>
        <dbReference type="EMBL" id="BCV45996.1"/>
    </source>
</evidence>
<dbReference type="InterPro" id="IPR029052">
    <property type="entry name" value="Metallo-depent_PP-like"/>
</dbReference>
<feature type="domain" description="Calcineurin-like phosphoesterase" evidence="6">
    <location>
        <begin position="31"/>
        <end position="229"/>
    </location>
</feature>
<dbReference type="CDD" id="cd07398">
    <property type="entry name" value="MPP_YbbF-LpxH"/>
    <property type="match status" value="1"/>
</dbReference>
<gene>
    <name evidence="8" type="ORF">NCTC10738_02963</name>
    <name evidence="7" type="ORF">TUM17379_30140</name>
</gene>
<evidence type="ECO:0000313" key="9">
    <source>
        <dbReference type="Proteomes" id="UP000254069"/>
    </source>
</evidence>
<reference evidence="7" key="2">
    <citation type="submission" date="2021-05" db="EMBL/GenBank/DDBJ databases">
        <title>Molecular characterization for Shewanella algae harboring chromosomal blaOXA-55-like strains isolated from clinical and environment sample.</title>
        <authorList>
            <person name="Ohama Y."/>
            <person name="Aoki K."/>
            <person name="Harada S."/>
            <person name="Moriya K."/>
            <person name="Ishii Y."/>
            <person name="Tateda K."/>
        </authorList>
    </citation>
    <scope>NUCLEOTIDE SEQUENCE</scope>
    <source>
        <strain evidence="7">TUM17379</strain>
    </source>
</reference>
<protein>
    <submittedName>
        <fullName evidence="8">UDP-2,3-diacylglucosamine hydrolase</fullName>
    </submittedName>
</protein>
<dbReference type="InterPro" id="IPR043461">
    <property type="entry name" value="LpxH-like"/>
</dbReference>
<keyword evidence="4" id="KW-0472">Membrane</keyword>
<dbReference type="Gene3D" id="3.60.21.10">
    <property type="match status" value="1"/>
</dbReference>
<dbReference type="GO" id="GO:0016020">
    <property type="term" value="C:membrane"/>
    <property type="evidence" value="ECO:0007669"/>
    <property type="project" value="GOC"/>
</dbReference>
<proteinExistence type="predicted"/>
<organism evidence="8 9">
    <name type="scientific">Shewanella algae</name>
    <dbReference type="NCBI Taxonomy" id="38313"/>
    <lineage>
        <taxon>Bacteria</taxon>
        <taxon>Pseudomonadati</taxon>
        <taxon>Pseudomonadota</taxon>
        <taxon>Gammaproteobacteria</taxon>
        <taxon>Alteromonadales</taxon>
        <taxon>Shewanellaceae</taxon>
        <taxon>Shewanella</taxon>
    </lineage>
</organism>
<dbReference type="GO" id="GO:0009245">
    <property type="term" value="P:lipid A biosynthetic process"/>
    <property type="evidence" value="ECO:0007669"/>
    <property type="project" value="TreeGrafter"/>
</dbReference>
<keyword evidence="3" id="KW-0479">Metal-binding</keyword>
<reference evidence="8 9" key="1">
    <citation type="submission" date="2018-06" db="EMBL/GenBank/DDBJ databases">
        <authorList>
            <consortium name="Pathogen Informatics"/>
            <person name="Doyle S."/>
        </authorList>
    </citation>
    <scope>NUCLEOTIDE SEQUENCE [LARGE SCALE GENOMIC DNA]</scope>
    <source>
        <strain evidence="8 9">NCTC10738</strain>
    </source>
</reference>
<dbReference type="GO" id="GO:0046872">
    <property type="term" value="F:metal ion binding"/>
    <property type="evidence" value="ECO:0007669"/>
    <property type="project" value="UniProtKB-KW"/>
</dbReference>
<evidence type="ECO:0000256" key="5">
    <source>
        <dbReference type="ARBA" id="ARBA00023211"/>
    </source>
</evidence>
<sequence>MKDSKSLVNKPSTFHPYSRRAAESVIKLNALWLSDIHLGSIDCKAEYLLHFLNSVQPKVLYLVGDIVDIWALKRRVFWPESHNQLLQKLLQMAQSGIKLVYLPGNHDELFKDYHQLQLADVIISKEYRHQTLSGKTLLMLHGDQFDSEVCIGRITARLGDHLYDVLMFLNRQLHKVRRRLGYPYWSLAGFIKQRVGKAQQAINSFREAVVRYGRKQKVDGIICGHIHQPELTEMSGFIYANDGDWVENCTLLTETLEGELQLERWNEQLGRTEVLKRFAWQGQEQQAA</sequence>
<dbReference type="RefSeq" id="WP_071238251.1">
    <property type="nucleotide sequence ID" value="NZ_AP024613.1"/>
</dbReference>
<keyword evidence="5" id="KW-0464">Manganese</keyword>
<keyword evidence="9" id="KW-1185">Reference proteome</keyword>
<dbReference type="AlphaFoldDB" id="A0A380BG34"/>
<dbReference type="Proteomes" id="UP000254069">
    <property type="component" value="Unassembled WGS sequence"/>
</dbReference>
<dbReference type="InterPro" id="IPR004843">
    <property type="entry name" value="Calcineurin-like_PHP"/>
</dbReference>
<evidence type="ECO:0000256" key="4">
    <source>
        <dbReference type="ARBA" id="ARBA00023136"/>
    </source>
</evidence>
<dbReference type="EMBL" id="AP024613">
    <property type="protein sequence ID" value="BCV45996.1"/>
    <property type="molecule type" value="Genomic_DNA"/>
</dbReference>